<name>W1XTA8_9ZZZZ</name>
<dbReference type="EMBL" id="AZMM01013422">
    <property type="protein sequence ID" value="ETJ32104.1"/>
    <property type="molecule type" value="Genomic_DNA"/>
</dbReference>
<accession>W1XTA8</accession>
<sequence>QPVYHALSTPCNDISSLYVENLLFVNNPNNVKRFKEIFPLNFF</sequence>
<feature type="non-terminal residue" evidence="1">
    <location>
        <position position="1"/>
    </location>
</feature>
<proteinExistence type="predicted"/>
<gene>
    <name evidence="1" type="ORF">Q604_UNBC13422G0001</name>
</gene>
<dbReference type="AlphaFoldDB" id="W1XTA8"/>
<organism evidence="1">
    <name type="scientific">human gut metagenome</name>
    <dbReference type="NCBI Taxonomy" id="408170"/>
    <lineage>
        <taxon>unclassified sequences</taxon>
        <taxon>metagenomes</taxon>
        <taxon>organismal metagenomes</taxon>
    </lineage>
</organism>
<evidence type="ECO:0000313" key="1">
    <source>
        <dbReference type="EMBL" id="ETJ32104.1"/>
    </source>
</evidence>
<protein>
    <submittedName>
        <fullName evidence="1">Uncharacterized protein</fullName>
    </submittedName>
</protein>
<comment type="caution">
    <text evidence="1">The sequence shown here is derived from an EMBL/GenBank/DDBJ whole genome shotgun (WGS) entry which is preliminary data.</text>
</comment>
<reference evidence="1" key="1">
    <citation type="submission" date="2013-12" db="EMBL/GenBank/DDBJ databases">
        <title>A Varibaculum cambriense genome reconstructed from a premature infant gut community with otherwise low bacterial novelty that shifts toward anaerobic metabolism during the third week of life.</title>
        <authorList>
            <person name="Brown C.T."/>
            <person name="Sharon I."/>
            <person name="Thomas B.C."/>
            <person name="Castelle C.J."/>
            <person name="Morowitz M.J."/>
            <person name="Banfield J.F."/>
        </authorList>
    </citation>
    <scope>NUCLEOTIDE SEQUENCE</scope>
</reference>